<protein>
    <submittedName>
        <fullName evidence="5">Acetyltransferase</fullName>
    </submittedName>
</protein>
<dbReference type="AlphaFoldDB" id="N0BB15"/>
<keyword evidence="6" id="KW-1185">Reference proteome</keyword>
<dbReference type="HOGENOM" id="CLU_013985_36_0_2"/>
<dbReference type="FunFam" id="3.40.630.30:FF:000282">
    <property type="entry name" value="GCN5-related N-acetyltransferase"/>
    <property type="match status" value="1"/>
</dbReference>
<dbReference type="InterPro" id="IPR016181">
    <property type="entry name" value="Acyl_CoA_acyltransferase"/>
</dbReference>
<evidence type="ECO:0000313" key="6">
    <source>
        <dbReference type="Proteomes" id="UP000013307"/>
    </source>
</evidence>
<keyword evidence="2 5" id="KW-0808">Transferase</keyword>
<dbReference type="InterPro" id="IPR000182">
    <property type="entry name" value="GNAT_dom"/>
</dbReference>
<dbReference type="PANTHER" id="PTHR43617:SF38">
    <property type="entry name" value="N-ACETYLTRANSFERASE DOMAIN-CONTAINING PROTEIN"/>
    <property type="match status" value="1"/>
</dbReference>
<comment type="similarity">
    <text evidence="1">Belongs to the acetyltransferase family.</text>
</comment>
<dbReference type="EMBL" id="CP005290">
    <property type="protein sequence ID" value="AGK60799.1"/>
    <property type="molecule type" value="Genomic_DNA"/>
</dbReference>
<gene>
    <name evidence="5" type="ORF">Asulf_00788</name>
</gene>
<evidence type="ECO:0000259" key="4">
    <source>
        <dbReference type="PROSITE" id="PS51186"/>
    </source>
</evidence>
<dbReference type="RefSeq" id="WP_015590397.1">
    <property type="nucleotide sequence ID" value="NC_021169.1"/>
</dbReference>
<dbReference type="OrthoDB" id="38613at2157"/>
<proteinExistence type="inferred from homology"/>
<keyword evidence="3" id="KW-0012">Acyltransferase</keyword>
<name>N0BB15_9EURY</name>
<dbReference type="Gene3D" id="3.40.630.30">
    <property type="match status" value="1"/>
</dbReference>
<evidence type="ECO:0000256" key="2">
    <source>
        <dbReference type="ARBA" id="ARBA00022679"/>
    </source>
</evidence>
<dbReference type="STRING" id="387631.Asulf_00788"/>
<evidence type="ECO:0000256" key="1">
    <source>
        <dbReference type="ARBA" id="ARBA00008694"/>
    </source>
</evidence>
<dbReference type="CDD" id="cd04301">
    <property type="entry name" value="NAT_SF"/>
    <property type="match status" value="1"/>
</dbReference>
<dbReference type="eggNOG" id="arCOG00826">
    <property type="taxonomic scope" value="Archaea"/>
</dbReference>
<accession>N0BB15</accession>
<sequence length="158" mass="18916">MEDFIDGCTIRKVDRSDLEAFVNIYIEAYRGLEEYAYTKRKEIKNYFKWLRNRDEDGFMVLEGDEIIGFVACDTNWVSIFDRLKVGEIHELVLHPEYRNKGFGSFLLNKAVEYAKSKDRKLAELWVGEKNYRARKFYMKNGFNEKGKWGIWIRMVKKI</sequence>
<feature type="domain" description="N-acetyltransferase" evidence="4">
    <location>
        <begin position="8"/>
        <end position="158"/>
    </location>
</feature>
<dbReference type="Proteomes" id="UP000013307">
    <property type="component" value="Chromosome"/>
</dbReference>
<dbReference type="Pfam" id="PF00583">
    <property type="entry name" value="Acetyltransf_1"/>
    <property type="match status" value="1"/>
</dbReference>
<dbReference type="PROSITE" id="PS51186">
    <property type="entry name" value="GNAT"/>
    <property type="match status" value="1"/>
</dbReference>
<dbReference type="GeneID" id="15392429"/>
<dbReference type="GO" id="GO:0016747">
    <property type="term" value="F:acyltransferase activity, transferring groups other than amino-acyl groups"/>
    <property type="evidence" value="ECO:0007669"/>
    <property type="project" value="InterPro"/>
</dbReference>
<evidence type="ECO:0000256" key="3">
    <source>
        <dbReference type="ARBA" id="ARBA00023315"/>
    </source>
</evidence>
<dbReference type="SUPFAM" id="SSF55729">
    <property type="entry name" value="Acyl-CoA N-acyltransferases (Nat)"/>
    <property type="match status" value="1"/>
</dbReference>
<reference evidence="5 6" key="1">
    <citation type="journal article" date="2013" name="Genome Announc.">
        <title>Complete Genome Sequence of the Thermophilic and Facultatively Chemolithoautotrophic Sulfate Reducer Archaeoglobus sulfaticallidus Strain PM70-1T.</title>
        <authorList>
            <person name="Stokke R."/>
            <person name="Hocking W.P."/>
            <person name="Steinsbu B.O."/>
            <person name="Steen I.H."/>
        </authorList>
    </citation>
    <scope>NUCLEOTIDE SEQUENCE [LARGE SCALE GENOMIC DNA]</scope>
    <source>
        <strain evidence="5">PM70-1</strain>
    </source>
</reference>
<dbReference type="InterPro" id="IPR050276">
    <property type="entry name" value="MshD_Acetyltransferase"/>
</dbReference>
<evidence type="ECO:0000313" key="5">
    <source>
        <dbReference type="EMBL" id="AGK60799.1"/>
    </source>
</evidence>
<dbReference type="KEGG" id="ast:Asulf_00788"/>
<organism evidence="5 6">
    <name type="scientific">Archaeoglobus sulfaticallidus PM70-1</name>
    <dbReference type="NCBI Taxonomy" id="387631"/>
    <lineage>
        <taxon>Archaea</taxon>
        <taxon>Methanobacteriati</taxon>
        <taxon>Methanobacteriota</taxon>
        <taxon>Archaeoglobi</taxon>
        <taxon>Archaeoglobales</taxon>
        <taxon>Archaeoglobaceae</taxon>
        <taxon>Archaeoglobus</taxon>
    </lineage>
</organism>
<dbReference type="PANTHER" id="PTHR43617">
    <property type="entry name" value="L-AMINO ACID N-ACETYLTRANSFERASE"/>
    <property type="match status" value="1"/>
</dbReference>